<evidence type="ECO:0000313" key="1">
    <source>
        <dbReference type="EMBL" id="JAD89492.1"/>
    </source>
</evidence>
<sequence>MHCSSELLHQKETVCYFKYLKYQMGIIMERLNRSCTVSFIAAEVAMAVVVKLVAIPPSICSELVAKTADYNILQILSHMQDDGEGRGRCRPGGDAANWRGMHDCPDERERTPRTGMVAVVIPSRSSRRICP</sequence>
<organism evidence="1">
    <name type="scientific">Arundo donax</name>
    <name type="common">Giant reed</name>
    <name type="synonym">Donax arundinaceus</name>
    <dbReference type="NCBI Taxonomy" id="35708"/>
    <lineage>
        <taxon>Eukaryota</taxon>
        <taxon>Viridiplantae</taxon>
        <taxon>Streptophyta</taxon>
        <taxon>Embryophyta</taxon>
        <taxon>Tracheophyta</taxon>
        <taxon>Spermatophyta</taxon>
        <taxon>Magnoliopsida</taxon>
        <taxon>Liliopsida</taxon>
        <taxon>Poales</taxon>
        <taxon>Poaceae</taxon>
        <taxon>PACMAD clade</taxon>
        <taxon>Arundinoideae</taxon>
        <taxon>Arundineae</taxon>
        <taxon>Arundo</taxon>
    </lineage>
</organism>
<protein>
    <submittedName>
        <fullName evidence="1">Uncharacterized protein</fullName>
    </submittedName>
</protein>
<proteinExistence type="predicted"/>
<reference evidence="1" key="2">
    <citation type="journal article" date="2015" name="Data Brief">
        <title>Shoot transcriptome of the giant reed, Arundo donax.</title>
        <authorList>
            <person name="Barrero R.A."/>
            <person name="Guerrero F.D."/>
            <person name="Moolhuijzen P."/>
            <person name="Goolsby J.A."/>
            <person name="Tidwell J."/>
            <person name="Bellgard S.E."/>
            <person name="Bellgard M.I."/>
        </authorList>
    </citation>
    <scope>NUCLEOTIDE SEQUENCE</scope>
    <source>
        <tissue evidence="1">Shoot tissue taken approximately 20 cm above the soil surface</tissue>
    </source>
</reference>
<name>A0A0A9E0I4_ARUDO</name>
<dbReference type="AlphaFoldDB" id="A0A0A9E0I4"/>
<accession>A0A0A9E0I4</accession>
<dbReference type="EMBL" id="GBRH01208403">
    <property type="protein sequence ID" value="JAD89492.1"/>
    <property type="molecule type" value="Transcribed_RNA"/>
</dbReference>
<reference evidence="1" key="1">
    <citation type="submission" date="2014-09" db="EMBL/GenBank/DDBJ databases">
        <authorList>
            <person name="Magalhaes I.L.F."/>
            <person name="Oliveira U."/>
            <person name="Santos F.R."/>
            <person name="Vidigal T.H.D.A."/>
            <person name="Brescovit A.D."/>
            <person name="Santos A.J."/>
        </authorList>
    </citation>
    <scope>NUCLEOTIDE SEQUENCE</scope>
    <source>
        <tissue evidence="1">Shoot tissue taken approximately 20 cm above the soil surface</tissue>
    </source>
</reference>